<comment type="similarity">
    <text evidence="1">Belongs to the SufE family.</text>
</comment>
<proteinExistence type="inferred from homology"/>
<dbReference type="PANTHER" id="PTHR43597:SF5">
    <property type="entry name" value="SUFE-LIKE PROTEIN 2, CHLOROPLASTIC"/>
    <property type="match status" value="1"/>
</dbReference>
<reference evidence="3 4" key="1">
    <citation type="submission" date="2020-01" db="EMBL/GenBank/DDBJ databases">
        <authorList>
            <person name="Chen J."/>
            <person name="Zhu S."/>
            <person name="Yang J."/>
        </authorList>
    </citation>
    <scope>NUCLEOTIDE SEQUENCE [LARGE SCALE GENOMIC DNA]</scope>
    <source>
        <strain evidence="3 4">345S023</strain>
    </source>
</reference>
<evidence type="ECO:0000256" key="1">
    <source>
        <dbReference type="ARBA" id="ARBA00010282"/>
    </source>
</evidence>
<gene>
    <name evidence="3" type="ORF">GTH32_02080</name>
</gene>
<dbReference type="EMBL" id="JAAAWN010000002">
    <property type="protein sequence ID" value="NDV89984.1"/>
    <property type="molecule type" value="Genomic_DNA"/>
</dbReference>
<accession>A0A7X5RJW5</accession>
<dbReference type="Pfam" id="PF02657">
    <property type="entry name" value="SufE"/>
    <property type="match status" value="1"/>
</dbReference>
<evidence type="ECO:0000313" key="3">
    <source>
        <dbReference type="EMBL" id="NDV89984.1"/>
    </source>
</evidence>
<dbReference type="RefSeq" id="WP_163083579.1">
    <property type="nucleotide sequence ID" value="NZ_JAAAWN010000002.1"/>
</dbReference>
<dbReference type="PANTHER" id="PTHR43597">
    <property type="entry name" value="SULFUR ACCEPTOR PROTEIN CSDE"/>
    <property type="match status" value="1"/>
</dbReference>
<dbReference type="Proteomes" id="UP000470213">
    <property type="component" value="Unassembled WGS sequence"/>
</dbReference>
<evidence type="ECO:0000313" key="4">
    <source>
        <dbReference type="Proteomes" id="UP000470213"/>
    </source>
</evidence>
<keyword evidence="4" id="KW-1185">Reference proteome</keyword>
<dbReference type="SUPFAM" id="SSF82649">
    <property type="entry name" value="SufE/NifU"/>
    <property type="match status" value="1"/>
</dbReference>
<evidence type="ECO:0000259" key="2">
    <source>
        <dbReference type="Pfam" id="PF02657"/>
    </source>
</evidence>
<dbReference type="Gene3D" id="3.90.1010.10">
    <property type="match status" value="1"/>
</dbReference>
<dbReference type="InterPro" id="IPR003808">
    <property type="entry name" value="Fe-S_metab-assoc_dom"/>
</dbReference>
<sequence length="150" mass="16404">MNSTSSSNKALPLAASVAKANGWDGATRAIMLAGKHLPVLPEHLRKDDTQVPGCESPVWLARIAYESDSHVRLAQDSQCPDSSESLAAYSPSKIIRGVLAVLLEKANTLTEEERESFDFQRYLKDNKLERHLSQSRSNGIAGVLTRLSTL</sequence>
<dbReference type="AlphaFoldDB" id="A0A7X5RJW5"/>
<protein>
    <submittedName>
        <fullName evidence="3">SufE family protein</fullName>
    </submittedName>
</protein>
<comment type="caution">
    <text evidence="3">The sequence shown here is derived from an EMBL/GenBank/DDBJ whole genome shotgun (WGS) entry which is preliminary data.</text>
</comment>
<name>A0A7X5RJW5_9ALTE</name>
<feature type="domain" description="Fe-S metabolism associated" evidence="2">
    <location>
        <begin position="17"/>
        <end position="148"/>
    </location>
</feature>
<organism evidence="3 4">
    <name type="scientific">Alteromonas profundi</name>
    <dbReference type="NCBI Taxonomy" id="2696062"/>
    <lineage>
        <taxon>Bacteria</taxon>
        <taxon>Pseudomonadati</taxon>
        <taxon>Pseudomonadota</taxon>
        <taxon>Gammaproteobacteria</taxon>
        <taxon>Alteromonadales</taxon>
        <taxon>Alteromonadaceae</taxon>
        <taxon>Alteromonas/Salinimonas group</taxon>
        <taxon>Alteromonas</taxon>
    </lineage>
</organism>